<name>A0ABP0MI27_9DINO</name>
<accession>A0ABP0MI27</accession>
<dbReference type="Proteomes" id="UP001642484">
    <property type="component" value="Unassembled WGS sequence"/>
</dbReference>
<keyword evidence="1" id="KW-1133">Transmembrane helix</keyword>
<comment type="caution">
    <text evidence="2">The sequence shown here is derived from an EMBL/GenBank/DDBJ whole genome shotgun (WGS) entry which is preliminary data.</text>
</comment>
<proteinExistence type="predicted"/>
<organism evidence="2 3">
    <name type="scientific">Durusdinium trenchii</name>
    <dbReference type="NCBI Taxonomy" id="1381693"/>
    <lineage>
        <taxon>Eukaryota</taxon>
        <taxon>Sar</taxon>
        <taxon>Alveolata</taxon>
        <taxon>Dinophyceae</taxon>
        <taxon>Suessiales</taxon>
        <taxon>Symbiodiniaceae</taxon>
        <taxon>Durusdinium</taxon>
    </lineage>
</organism>
<evidence type="ECO:0000313" key="2">
    <source>
        <dbReference type="EMBL" id="CAK9051145.1"/>
    </source>
</evidence>
<feature type="transmembrane region" description="Helical" evidence="1">
    <location>
        <begin position="26"/>
        <end position="46"/>
    </location>
</feature>
<reference evidence="2 3" key="1">
    <citation type="submission" date="2024-02" db="EMBL/GenBank/DDBJ databases">
        <authorList>
            <person name="Chen Y."/>
            <person name="Shah S."/>
            <person name="Dougan E. K."/>
            <person name="Thang M."/>
            <person name="Chan C."/>
        </authorList>
    </citation>
    <scope>NUCLEOTIDE SEQUENCE [LARGE SCALE GENOMIC DNA]</scope>
</reference>
<keyword evidence="1" id="KW-0472">Membrane</keyword>
<evidence type="ECO:0000256" key="1">
    <source>
        <dbReference type="SAM" id="Phobius"/>
    </source>
</evidence>
<keyword evidence="3" id="KW-1185">Reference proteome</keyword>
<keyword evidence="1" id="KW-0812">Transmembrane</keyword>
<gene>
    <name evidence="2" type="ORF">CCMP2556_LOCUS26003</name>
</gene>
<evidence type="ECO:0000313" key="3">
    <source>
        <dbReference type="Proteomes" id="UP001642484"/>
    </source>
</evidence>
<sequence>MCMSVATCKEGAGLAFKACIQPFARLWATICAFVLTSLVQILAGAVRLQAGSAGQCAQRPGSFCGKDQLADVVSLLVVPAIASSPLDWSGVGEPDERCWLVDSLAEDCLFRKVLNWKPAANVWHWSAQSVTHIHADIDKYSTPAKLAAVPNSDMDELLYALKSAPLLSDKYTAEELRAEWVSGKFEHPMIDFLSGKSENTKWHDLVRDIHSACDVFRELLSELDINASTIGSLVEGVTARMGRKRSGLLTEEIFRRRVDVLNKAEALELQLLPIDGSQNRTRYLSDICIGPKLALEAMRNIERPGVHDHRTLHGGEVWRSRWNAGKTRLPS</sequence>
<protein>
    <submittedName>
        <fullName evidence="2">Uncharacterized protein</fullName>
    </submittedName>
</protein>
<dbReference type="EMBL" id="CAXAMN010017779">
    <property type="protein sequence ID" value="CAK9051145.1"/>
    <property type="molecule type" value="Genomic_DNA"/>
</dbReference>